<comment type="caution">
    <text evidence="1">The sequence shown here is derived from an EMBL/GenBank/DDBJ whole genome shotgun (WGS) entry which is preliminary data.</text>
</comment>
<dbReference type="EMBL" id="CM044702">
    <property type="protein sequence ID" value="KAI5674913.1"/>
    <property type="molecule type" value="Genomic_DNA"/>
</dbReference>
<gene>
    <name evidence="1" type="ORF">M9H77_05863</name>
</gene>
<proteinExistence type="predicted"/>
<name>A0ACC0BQN8_CATRO</name>
<dbReference type="Proteomes" id="UP001060085">
    <property type="component" value="Linkage Group LG02"/>
</dbReference>
<sequence length="1306" mass="145071">MAPSRKASNGRSPLVNQQRQITAFFGKKASELSDSPTPTPSLPSSNTKQNPSPNPSQSQSPSPTTPSPLQPKRNGNKPLLVIGPSSSSPVTPDSSRTLYGPEVVDKRIRVYWPLDKCWYEGCVKSFNEVSGKHLVQYDDADEELLNLSAEKIEWLVEEPPKRLRRLRKFSLLEDKVEEEKSFENVEEDDPADEDWGKSAEKEAVEEDVSENMDLDDEVDSNGVSGKSSINSKKRKVNENWKLNSNSGKKSRNVGDNQKKVDKVSSRVSEGKSTASAANGLDSGKALNDNGLVGDAADRFGSREAGKLWFLGKDRRDAKRRRPGDEDYDPKTLYLPPEFLKGLSDGQRQWWEFKSKHMDKVLFFKMGKFYELFEMDAHVGAKELDLQYMKGEQPHCGFPEKNFSVNVEKLARKGYRILVVEQTETPEQLELRRREQGAKDKVVKREICAVVTKGTLTEGEMLSANPDASYLMAITESCRSPVNQLGEHTLGICVIDVATSKIMLGQFKDDSECSVLCCLLSELRPVEIVKPAKFLSPETERVLLRYTRNPLINELVPISEFWDAEKTISEVKNIYKQVGRQKSSSRNEDSVLEIDPSVRDGDDCLPDILAELVAAGENGLYPLSALGGSLFYLKKAFLDESLLRFAKFELLPCSGLVDFPQKPYMVLDAAALENLEIFENSRNAGSSGTLYAQLNHCVTAFGKRLLRQWLARPLRHAESIRERQDAVAGLKGVNQPFVLEFRKELSKLPDMERLLARIFANSESNGRNANKVVLYEDAAKKQLQEFISALRGCELMIHACSSLGSILENVDSGALDHLLTLGKGLPEVHSILKHFKDAFDWMEANESGRIIPTEGVDAEYDAAYKTVSHIQSNLKKHLKEQQKLLGDTSVNYVTIGKDTYLLEVPERLCKSIPREYELQSSKKGYFRYWTPVIKKLIGELSQAESEKESKLKNILQRLVERFSMHHDKWRQLVSTTAELDVLISLSFASDFYEGQTCRPIIDGISSPDESPQLTAKSLGHPILRSDTLGKGAFVPNDVTLGGSGNANFILLTGPNMGGKSTLLRQVCLAVILAQVGADVPAQSFVMSPVDRIFVRMGARDHIMAGQSTFLTELLETASMLFSATRNSLVALDELGRGTSTSDGQAIAESVLEHFIHKVQCRGMFSTHYHRLAIDYVRDPKVSLCHMACQVGEGIKGLEDVTFLYRLTPGACPKSYGVNVARLAGLPDSILKKAAAKSQEFEETYGKQNGSKGILLLPDQKEEVTSTIKSVLNTCNQLAKGSCNASERGISGRLSQLQSKAKILLGQN</sequence>
<organism evidence="1 2">
    <name type="scientific">Catharanthus roseus</name>
    <name type="common">Madagascar periwinkle</name>
    <name type="synonym">Vinca rosea</name>
    <dbReference type="NCBI Taxonomy" id="4058"/>
    <lineage>
        <taxon>Eukaryota</taxon>
        <taxon>Viridiplantae</taxon>
        <taxon>Streptophyta</taxon>
        <taxon>Embryophyta</taxon>
        <taxon>Tracheophyta</taxon>
        <taxon>Spermatophyta</taxon>
        <taxon>Magnoliopsida</taxon>
        <taxon>eudicotyledons</taxon>
        <taxon>Gunneridae</taxon>
        <taxon>Pentapetalae</taxon>
        <taxon>asterids</taxon>
        <taxon>lamiids</taxon>
        <taxon>Gentianales</taxon>
        <taxon>Apocynaceae</taxon>
        <taxon>Rauvolfioideae</taxon>
        <taxon>Vinceae</taxon>
        <taxon>Catharanthinae</taxon>
        <taxon>Catharanthus</taxon>
    </lineage>
</organism>
<evidence type="ECO:0000313" key="2">
    <source>
        <dbReference type="Proteomes" id="UP001060085"/>
    </source>
</evidence>
<evidence type="ECO:0000313" key="1">
    <source>
        <dbReference type="EMBL" id="KAI5674913.1"/>
    </source>
</evidence>
<keyword evidence="2" id="KW-1185">Reference proteome</keyword>
<accession>A0ACC0BQN8</accession>
<reference evidence="2" key="1">
    <citation type="journal article" date="2023" name="Nat. Plants">
        <title>Single-cell RNA sequencing provides a high-resolution roadmap for understanding the multicellular compartmentation of specialized metabolism.</title>
        <authorList>
            <person name="Sun S."/>
            <person name="Shen X."/>
            <person name="Li Y."/>
            <person name="Li Y."/>
            <person name="Wang S."/>
            <person name="Li R."/>
            <person name="Zhang H."/>
            <person name="Shen G."/>
            <person name="Guo B."/>
            <person name="Wei J."/>
            <person name="Xu J."/>
            <person name="St-Pierre B."/>
            <person name="Chen S."/>
            <person name="Sun C."/>
        </authorList>
    </citation>
    <scope>NUCLEOTIDE SEQUENCE [LARGE SCALE GENOMIC DNA]</scope>
</reference>
<protein>
    <submittedName>
        <fullName evidence="1">Uncharacterized protein</fullName>
    </submittedName>
</protein>